<organism evidence="1">
    <name type="scientific">Arundo donax</name>
    <name type="common">Giant reed</name>
    <name type="synonym">Donax arundinaceus</name>
    <dbReference type="NCBI Taxonomy" id="35708"/>
    <lineage>
        <taxon>Eukaryota</taxon>
        <taxon>Viridiplantae</taxon>
        <taxon>Streptophyta</taxon>
        <taxon>Embryophyta</taxon>
        <taxon>Tracheophyta</taxon>
        <taxon>Spermatophyta</taxon>
        <taxon>Magnoliopsida</taxon>
        <taxon>Liliopsida</taxon>
        <taxon>Poales</taxon>
        <taxon>Poaceae</taxon>
        <taxon>PACMAD clade</taxon>
        <taxon>Arundinoideae</taxon>
        <taxon>Arundineae</taxon>
        <taxon>Arundo</taxon>
    </lineage>
</organism>
<evidence type="ECO:0000313" key="1">
    <source>
        <dbReference type="EMBL" id="JAD40882.1"/>
    </source>
</evidence>
<name>A0A0A9A1G1_ARUDO</name>
<accession>A0A0A9A1G1</accession>
<reference evidence="1" key="2">
    <citation type="journal article" date="2015" name="Data Brief">
        <title>Shoot transcriptome of the giant reed, Arundo donax.</title>
        <authorList>
            <person name="Barrero R.A."/>
            <person name="Guerrero F.D."/>
            <person name="Moolhuijzen P."/>
            <person name="Goolsby J.A."/>
            <person name="Tidwell J."/>
            <person name="Bellgard S.E."/>
            <person name="Bellgard M.I."/>
        </authorList>
    </citation>
    <scope>NUCLEOTIDE SEQUENCE</scope>
    <source>
        <tissue evidence="1">Shoot tissue taken approximately 20 cm above the soil surface</tissue>
    </source>
</reference>
<reference evidence="1" key="1">
    <citation type="submission" date="2014-09" db="EMBL/GenBank/DDBJ databases">
        <authorList>
            <person name="Magalhaes I.L.F."/>
            <person name="Oliveira U."/>
            <person name="Santos F.R."/>
            <person name="Vidigal T.H.D.A."/>
            <person name="Brescovit A.D."/>
            <person name="Santos A.J."/>
        </authorList>
    </citation>
    <scope>NUCLEOTIDE SEQUENCE</scope>
    <source>
        <tissue evidence="1">Shoot tissue taken approximately 20 cm above the soil surface</tissue>
    </source>
</reference>
<dbReference type="EMBL" id="GBRH01257013">
    <property type="protein sequence ID" value="JAD40882.1"/>
    <property type="molecule type" value="Transcribed_RNA"/>
</dbReference>
<protein>
    <submittedName>
        <fullName evidence="1">Uncharacterized protein</fullName>
    </submittedName>
</protein>
<sequence length="15" mass="1634">MILSNSETRAQAQGQ</sequence>
<proteinExistence type="predicted"/>